<dbReference type="EMBL" id="BQNB010015807">
    <property type="protein sequence ID" value="GJT44375.1"/>
    <property type="molecule type" value="Genomic_DNA"/>
</dbReference>
<accession>A0ABQ5DYV7</accession>
<feature type="region of interest" description="Disordered" evidence="1">
    <location>
        <begin position="511"/>
        <end position="626"/>
    </location>
</feature>
<protein>
    <submittedName>
        <fullName evidence="2">Retrovirus-related pol polyprotein from transposon TNT 1-94</fullName>
    </submittedName>
</protein>
<organism evidence="2 3">
    <name type="scientific">Tanacetum coccineum</name>
    <dbReference type="NCBI Taxonomy" id="301880"/>
    <lineage>
        <taxon>Eukaryota</taxon>
        <taxon>Viridiplantae</taxon>
        <taxon>Streptophyta</taxon>
        <taxon>Embryophyta</taxon>
        <taxon>Tracheophyta</taxon>
        <taxon>Spermatophyta</taxon>
        <taxon>Magnoliopsida</taxon>
        <taxon>eudicotyledons</taxon>
        <taxon>Gunneridae</taxon>
        <taxon>Pentapetalae</taxon>
        <taxon>asterids</taxon>
        <taxon>campanulids</taxon>
        <taxon>Asterales</taxon>
        <taxon>Asteraceae</taxon>
        <taxon>Asteroideae</taxon>
        <taxon>Anthemideae</taxon>
        <taxon>Anthemidinae</taxon>
        <taxon>Tanacetum</taxon>
    </lineage>
</organism>
<keyword evidence="3" id="KW-1185">Reference proteome</keyword>
<reference evidence="2" key="1">
    <citation type="journal article" date="2022" name="Int. J. Mol. Sci.">
        <title>Draft Genome of Tanacetum Coccineum: Genomic Comparison of Closely Related Tanacetum-Family Plants.</title>
        <authorList>
            <person name="Yamashiro T."/>
            <person name="Shiraishi A."/>
            <person name="Nakayama K."/>
            <person name="Satake H."/>
        </authorList>
    </citation>
    <scope>NUCLEOTIDE SEQUENCE</scope>
</reference>
<evidence type="ECO:0000256" key="1">
    <source>
        <dbReference type="SAM" id="MobiDB-lite"/>
    </source>
</evidence>
<feature type="region of interest" description="Disordered" evidence="1">
    <location>
        <begin position="464"/>
        <end position="497"/>
    </location>
</feature>
<proteinExistence type="predicted"/>
<comment type="caution">
    <text evidence="2">The sequence shown here is derived from an EMBL/GenBank/DDBJ whole genome shotgun (WGS) entry which is preliminary data.</text>
</comment>
<dbReference type="Proteomes" id="UP001151760">
    <property type="component" value="Unassembled WGS sequence"/>
</dbReference>
<evidence type="ECO:0000313" key="3">
    <source>
        <dbReference type="Proteomes" id="UP001151760"/>
    </source>
</evidence>
<sequence>MVNRLKLDEDPLGILVDQTRFRSMVGSLMYLTASRPYLVFVVCMCAREQVEKGVVELYFVTTDYQLADIFTKALLRKRFKFLLPRLGMKSMSSKTLKRLQEGEEDELCNELCSELWDILFKRVIIVHFVNTFQDIMADLNIPVEQAPVVALPTRTDDQILPLSKWVPVGKSNSVLDLDEQWFNLHKDILRDALNITPANDNNPFMALPSSDTVIEYVNTLGYPNTLKNVSAMSGIIHRSNIDYAERIWEEFVQSIQTFLTDRKNLATAARGKTGSPLHYSHEESILNTLRFVGKDGRVIFGMPIPNALLTDEIKGAPYYDDYQEHVSKYQQFLDEERGKAEKGGATESSEPTKVSKPKAAKATKPAGDKAPKPTATQPPKPKPAPTQPSKAVSEKKRKLVKETLDKPLPAKRSMGGLVMKKRKPKSPLKLVDEPSDEGVLVEEPAYNEEDANLQRALELSLMEQGAQTHGQARPVVIREPESGRIQPLPEVQGKGKEKVVKEQAAHDLLTLQTPQKKSLADQFIFQKRPPMPTESSAYAESPSMDAELNLADSDLESDEEVSKINAGNQEGQAGPNPGIQDEGQAGPNPGSAAESQLQTSHVVHVGPNLERMDLGTSDASTQQKPEQMDEEFTTTAYPNVQENLKLPTEDQVILEEPASSTRTLSSLQNLDKDLSFTDQFFVEKPHEEESGKTNVEIEVQSMVSVPIHQDTSSVPPMTTLVIDLTTMQSDSPLPTSTTTTSIITTTTTIPPTP</sequence>
<feature type="region of interest" description="Disordered" evidence="1">
    <location>
        <begin position="336"/>
        <end position="436"/>
    </location>
</feature>
<name>A0ABQ5DYV7_9ASTR</name>
<feature type="compositionally biased region" description="Pro residues" evidence="1">
    <location>
        <begin position="376"/>
        <end position="386"/>
    </location>
</feature>
<dbReference type="PROSITE" id="PS50330">
    <property type="entry name" value="UIM"/>
    <property type="match status" value="1"/>
</dbReference>
<dbReference type="InterPro" id="IPR003903">
    <property type="entry name" value="UIM_dom"/>
</dbReference>
<gene>
    <name evidence="2" type="ORF">Tco_0953090</name>
</gene>
<reference evidence="2" key="2">
    <citation type="submission" date="2022-01" db="EMBL/GenBank/DDBJ databases">
        <authorList>
            <person name="Yamashiro T."/>
            <person name="Shiraishi A."/>
            <person name="Satake H."/>
            <person name="Nakayama K."/>
        </authorList>
    </citation>
    <scope>NUCLEOTIDE SEQUENCE</scope>
</reference>
<evidence type="ECO:0000313" key="2">
    <source>
        <dbReference type="EMBL" id="GJT44375.1"/>
    </source>
</evidence>